<dbReference type="EMBL" id="SPHZ02000010">
    <property type="protein sequence ID" value="KAF0895538.1"/>
    <property type="molecule type" value="Genomic_DNA"/>
</dbReference>
<evidence type="ECO:0000256" key="1">
    <source>
        <dbReference type="SAM" id="MobiDB-lite"/>
    </source>
</evidence>
<reference evidence="2 3" key="1">
    <citation type="submission" date="2019-11" db="EMBL/GenBank/DDBJ databases">
        <title>Whole genome sequence of Oryza granulata.</title>
        <authorList>
            <person name="Li W."/>
        </authorList>
    </citation>
    <scope>NUCLEOTIDE SEQUENCE [LARGE SCALE GENOMIC DNA]</scope>
    <source>
        <strain evidence="3">cv. Menghai</strain>
        <tissue evidence="2">Leaf</tissue>
    </source>
</reference>
<gene>
    <name evidence="2" type="ORF">E2562_013620</name>
</gene>
<evidence type="ECO:0000313" key="2">
    <source>
        <dbReference type="EMBL" id="KAF0895538.1"/>
    </source>
</evidence>
<name>A0A6G1C4Z5_9ORYZ</name>
<sequence length="159" mass="17445">MHRITKLREEGLTTMMLISDILRRRLGGHDQDARGTQLGVSGADVHAELPREDQVLCNVLRRVALQANLPKCDAKGILECVSGRAPWPVQIPGDDSDGVYRDSRGARVPGAGTARGNIDPRDSRRAGKCPGARGPRSRTNRGHFCRHPGSVRHNAWRTT</sequence>
<comment type="caution">
    <text evidence="2">The sequence shown here is derived from an EMBL/GenBank/DDBJ whole genome shotgun (WGS) entry which is preliminary data.</text>
</comment>
<dbReference type="Proteomes" id="UP000479710">
    <property type="component" value="Unassembled WGS sequence"/>
</dbReference>
<dbReference type="AlphaFoldDB" id="A0A6G1C4Z5"/>
<accession>A0A6G1C4Z5</accession>
<evidence type="ECO:0000313" key="3">
    <source>
        <dbReference type="Proteomes" id="UP000479710"/>
    </source>
</evidence>
<feature type="region of interest" description="Disordered" evidence="1">
    <location>
        <begin position="104"/>
        <end position="159"/>
    </location>
</feature>
<protein>
    <submittedName>
        <fullName evidence="2">Uncharacterized protein</fullName>
    </submittedName>
</protein>
<dbReference type="OrthoDB" id="721472at2759"/>
<proteinExistence type="predicted"/>
<feature type="compositionally biased region" description="Basic residues" evidence="1">
    <location>
        <begin position="135"/>
        <end position="150"/>
    </location>
</feature>
<keyword evidence="3" id="KW-1185">Reference proteome</keyword>
<organism evidence="2 3">
    <name type="scientific">Oryza meyeriana var. granulata</name>
    <dbReference type="NCBI Taxonomy" id="110450"/>
    <lineage>
        <taxon>Eukaryota</taxon>
        <taxon>Viridiplantae</taxon>
        <taxon>Streptophyta</taxon>
        <taxon>Embryophyta</taxon>
        <taxon>Tracheophyta</taxon>
        <taxon>Spermatophyta</taxon>
        <taxon>Magnoliopsida</taxon>
        <taxon>Liliopsida</taxon>
        <taxon>Poales</taxon>
        <taxon>Poaceae</taxon>
        <taxon>BOP clade</taxon>
        <taxon>Oryzoideae</taxon>
        <taxon>Oryzeae</taxon>
        <taxon>Oryzinae</taxon>
        <taxon>Oryza</taxon>
        <taxon>Oryza meyeriana</taxon>
    </lineage>
</organism>